<feature type="binding site" evidence="15">
    <location>
        <position position="269"/>
    </location>
    <ligand>
        <name>Ca(2+)</name>
        <dbReference type="ChEBI" id="CHEBI:29108"/>
        <label>2</label>
    </ligand>
</feature>
<feature type="binding site" evidence="14">
    <location>
        <position position="238"/>
    </location>
    <ligand>
        <name>substrate</name>
    </ligand>
</feature>
<feature type="binding site" evidence="15">
    <location>
        <position position="320"/>
    </location>
    <ligand>
        <name>Ca(2+)</name>
        <dbReference type="ChEBI" id="CHEBI:29108"/>
        <label>2</label>
    </ligand>
</feature>
<feature type="disulfide bond" evidence="17">
    <location>
        <begin position="196"/>
        <end position="398"/>
    </location>
</feature>
<evidence type="ECO:0000256" key="2">
    <source>
        <dbReference type="ARBA" id="ARBA00006873"/>
    </source>
</evidence>
<dbReference type="AlphaFoldDB" id="A0AAD8WKX2"/>
<evidence type="ECO:0000256" key="9">
    <source>
        <dbReference type="ARBA" id="ARBA00023157"/>
    </source>
</evidence>
<keyword evidence="10" id="KW-0325">Glycoprotein</keyword>
<feature type="binding site" evidence="15">
    <location>
        <position position="163"/>
    </location>
    <ligand>
        <name>Ca(2+)</name>
        <dbReference type="ChEBI" id="CHEBI:29108"/>
        <label>1</label>
    </ligand>
</feature>
<evidence type="ECO:0000256" key="14">
    <source>
        <dbReference type="PIRSR" id="PIRSR600823-2"/>
    </source>
</evidence>
<dbReference type="Proteomes" id="UP001231189">
    <property type="component" value="Unassembled WGS sequence"/>
</dbReference>
<dbReference type="PROSITE" id="PS00436">
    <property type="entry name" value="PEROXIDASE_2"/>
    <property type="match status" value="1"/>
</dbReference>
<dbReference type="PRINTS" id="PR00461">
    <property type="entry name" value="PLPEROXIDASE"/>
</dbReference>
<comment type="similarity">
    <text evidence="2">Belongs to the peroxidase family. Ascorbate peroxidase subfamily.</text>
</comment>
<feature type="binding site" evidence="15">
    <location>
        <position position="151"/>
    </location>
    <ligand>
        <name>Ca(2+)</name>
        <dbReference type="ChEBI" id="CHEBI:29108"/>
        <label>1</label>
    </ligand>
</feature>
<evidence type="ECO:0000259" key="20">
    <source>
        <dbReference type="PROSITE" id="PS50873"/>
    </source>
</evidence>
<keyword evidence="19" id="KW-0812">Transmembrane</keyword>
<dbReference type="InterPro" id="IPR033905">
    <property type="entry name" value="Secretory_peroxidase"/>
</dbReference>
<feature type="active site" description="Proton acceptor" evidence="13">
    <location>
        <position position="141"/>
    </location>
</feature>
<evidence type="ECO:0000256" key="7">
    <source>
        <dbReference type="ARBA" id="ARBA00023002"/>
    </source>
</evidence>
<evidence type="ECO:0000256" key="15">
    <source>
        <dbReference type="PIRSR" id="PIRSR600823-3"/>
    </source>
</evidence>
<dbReference type="GO" id="GO:0046872">
    <property type="term" value="F:metal ion binding"/>
    <property type="evidence" value="ECO:0007669"/>
    <property type="project" value="UniProtKB-UniRule"/>
</dbReference>
<feature type="binding site" evidence="15">
    <location>
        <position position="147"/>
    </location>
    <ligand>
        <name>Ca(2+)</name>
        <dbReference type="ChEBI" id="CHEBI:29108"/>
        <label>1</label>
    </ligand>
</feature>
<comment type="cofactor">
    <cofactor evidence="15 18">
        <name>Ca(2+)</name>
        <dbReference type="ChEBI" id="CHEBI:29108"/>
    </cofactor>
    <text evidence="15 18">Binds 2 calcium ions per subunit.</text>
</comment>
<dbReference type="GO" id="GO:0140825">
    <property type="term" value="F:lactoperoxidase activity"/>
    <property type="evidence" value="ECO:0007669"/>
    <property type="project" value="UniProtKB-EC"/>
</dbReference>
<dbReference type="CDD" id="cd00693">
    <property type="entry name" value="secretory_peroxidase"/>
    <property type="match status" value="1"/>
</dbReference>
<dbReference type="EC" id="1.11.1.7" evidence="18"/>
<gene>
    <name evidence="21" type="ORF">QYE76_052292</name>
</gene>
<evidence type="ECO:0000256" key="11">
    <source>
        <dbReference type="ARBA" id="ARBA00023283"/>
    </source>
</evidence>
<feature type="disulfide bond" evidence="17">
    <location>
        <begin position="110"/>
        <end position="190"/>
    </location>
</feature>
<keyword evidence="19" id="KW-1133">Transmembrane helix</keyword>
<evidence type="ECO:0000313" key="22">
    <source>
        <dbReference type="Proteomes" id="UP001231189"/>
    </source>
</evidence>
<evidence type="ECO:0000256" key="19">
    <source>
        <dbReference type="SAM" id="Phobius"/>
    </source>
</evidence>
<comment type="function">
    <text evidence="18">Removal of H(2)O(2), oxidation of toxic reductants, biosynthesis and degradation of lignin, suberization, auxin catabolism, response to environmental stresses such as wounding, pathogen attack and oxidative stress.</text>
</comment>
<keyword evidence="22" id="KW-1185">Reference proteome</keyword>
<keyword evidence="8 15" id="KW-0408">Iron</keyword>
<name>A0AAD8WKX2_LOLMU</name>
<comment type="cofactor">
    <cofactor evidence="15 18">
        <name>heme b</name>
        <dbReference type="ChEBI" id="CHEBI:60344"/>
    </cofactor>
    <text evidence="15 18">Binds 1 heme b (iron(II)-protoporphyrin IX) group per subunit.</text>
</comment>
<reference evidence="21" key="1">
    <citation type="submission" date="2023-07" db="EMBL/GenBank/DDBJ databases">
        <title>A chromosome-level genome assembly of Lolium multiflorum.</title>
        <authorList>
            <person name="Chen Y."/>
            <person name="Copetti D."/>
            <person name="Kolliker R."/>
            <person name="Studer B."/>
        </authorList>
    </citation>
    <scope>NUCLEOTIDE SEQUENCE</scope>
    <source>
        <strain evidence="21">02402/16</strain>
        <tissue evidence="21">Leaf</tissue>
    </source>
</reference>
<evidence type="ECO:0000256" key="18">
    <source>
        <dbReference type="RuleBase" id="RU362060"/>
    </source>
</evidence>
<evidence type="ECO:0000256" key="5">
    <source>
        <dbReference type="ARBA" id="ARBA00022723"/>
    </source>
</evidence>
<keyword evidence="19" id="KW-0472">Membrane</keyword>
<feature type="domain" description="Plant heme peroxidase family profile" evidence="20">
    <location>
        <begin position="100"/>
        <end position="402"/>
    </location>
</feature>
<keyword evidence="5 15" id="KW-0479">Metal-binding</keyword>
<evidence type="ECO:0000256" key="8">
    <source>
        <dbReference type="ARBA" id="ARBA00023004"/>
    </source>
</evidence>
<dbReference type="InterPro" id="IPR019794">
    <property type="entry name" value="Peroxidases_AS"/>
</dbReference>
<feature type="binding site" evidence="15">
    <location>
        <position position="145"/>
    </location>
    <ligand>
        <name>Ca(2+)</name>
        <dbReference type="ChEBI" id="CHEBI:29108"/>
        <label>1</label>
    </ligand>
</feature>
<dbReference type="PANTHER" id="PTHR31388">
    <property type="entry name" value="PEROXIDASE 72-RELATED"/>
    <property type="match status" value="1"/>
</dbReference>
<dbReference type="FunFam" id="1.10.520.10:FF:000001">
    <property type="entry name" value="Peroxidase"/>
    <property type="match status" value="1"/>
</dbReference>
<evidence type="ECO:0000256" key="16">
    <source>
        <dbReference type="PIRSR" id="PIRSR600823-4"/>
    </source>
</evidence>
<keyword evidence="7 18" id="KW-0560">Oxidoreductase</keyword>
<dbReference type="EMBL" id="JAUUTY010000003">
    <property type="protein sequence ID" value="KAK1664133.1"/>
    <property type="molecule type" value="Genomic_DNA"/>
</dbReference>
<dbReference type="FunFam" id="1.10.420.10:FF:000001">
    <property type="entry name" value="Peroxidase"/>
    <property type="match status" value="1"/>
</dbReference>
<dbReference type="Gene3D" id="1.10.420.10">
    <property type="entry name" value="Peroxidase, domain 2"/>
    <property type="match status" value="1"/>
</dbReference>
<dbReference type="SUPFAM" id="SSF48113">
    <property type="entry name" value="Heme-dependent peroxidases"/>
    <property type="match status" value="1"/>
</dbReference>
<evidence type="ECO:0000256" key="1">
    <source>
        <dbReference type="ARBA" id="ARBA00000189"/>
    </source>
</evidence>
<keyword evidence="6 15" id="KW-0106">Calcium</keyword>
<evidence type="ECO:0000256" key="3">
    <source>
        <dbReference type="ARBA" id="ARBA00022559"/>
    </source>
</evidence>
<feature type="site" description="Transition state stabilizer" evidence="16">
    <location>
        <position position="137"/>
    </location>
</feature>
<dbReference type="Gene3D" id="1.10.520.10">
    <property type="match status" value="1"/>
</dbReference>
<evidence type="ECO:0000313" key="21">
    <source>
        <dbReference type="EMBL" id="KAK1664133.1"/>
    </source>
</evidence>
<protein>
    <recommendedName>
        <fullName evidence="18">Peroxidase</fullName>
        <ecNumber evidence="18">1.11.1.7</ecNumber>
    </recommendedName>
</protein>
<dbReference type="InterPro" id="IPR010255">
    <property type="entry name" value="Haem_peroxidase_sf"/>
</dbReference>
<accession>A0AAD8WKX2</accession>
<evidence type="ECO:0000256" key="17">
    <source>
        <dbReference type="PIRSR" id="PIRSR600823-5"/>
    </source>
</evidence>
<keyword evidence="12 18" id="KW-0376">Hydrogen peroxide</keyword>
<dbReference type="InterPro" id="IPR002016">
    <property type="entry name" value="Haem_peroxidase"/>
</dbReference>
<feature type="binding site" evidence="15">
    <location>
        <position position="149"/>
    </location>
    <ligand>
        <name>Ca(2+)</name>
        <dbReference type="ChEBI" id="CHEBI:29108"/>
        <label>1</label>
    </ligand>
</feature>
<dbReference type="Pfam" id="PF00141">
    <property type="entry name" value="peroxidase"/>
    <property type="match status" value="1"/>
</dbReference>
<comment type="similarity">
    <text evidence="18">Belongs to the peroxidase family. Classical plant (class III) peroxidase subfamily.</text>
</comment>
<keyword evidence="3 18" id="KW-0575">Peroxidase</keyword>
<dbReference type="PROSITE" id="PS50873">
    <property type="entry name" value="PEROXIDASE_4"/>
    <property type="match status" value="1"/>
</dbReference>
<evidence type="ECO:0000256" key="10">
    <source>
        <dbReference type="ARBA" id="ARBA00023180"/>
    </source>
</evidence>
<dbReference type="InterPro" id="IPR000823">
    <property type="entry name" value="Peroxidase_pln"/>
</dbReference>
<feature type="disulfide bond" evidence="17">
    <location>
        <begin position="143"/>
        <end position="148"/>
    </location>
</feature>
<dbReference type="InterPro" id="IPR019793">
    <property type="entry name" value="Peroxidases_heam-ligand_BS"/>
</dbReference>
<comment type="caution">
    <text evidence="21">The sequence shown here is derived from an EMBL/GenBank/DDBJ whole genome shotgun (WGS) entry which is preliminary data.</text>
</comment>
<feature type="binding site" description="axial binding residue" evidence="15">
    <location>
        <position position="268"/>
    </location>
    <ligand>
        <name>heme b</name>
        <dbReference type="ChEBI" id="CHEBI:60344"/>
    </ligand>
    <ligandPart>
        <name>Fe</name>
        <dbReference type="ChEBI" id="CHEBI:18248"/>
    </ligandPart>
</feature>
<keyword evidence="11" id="KW-0873">Pyrrolidone carboxylic acid</keyword>
<dbReference type="GO" id="GO:0006979">
    <property type="term" value="P:response to oxidative stress"/>
    <property type="evidence" value="ECO:0007669"/>
    <property type="project" value="UniProtKB-UniRule"/>
</dbReference>
<keyword evidence="9 17" id="KW-1015">Disulfide bond</keyword>
<evidence type="ECO:0000256" key="6">
    <source>
        <dbReference type="ARBA" id="ARBA00022837"/>
    </source>
</evidence>
<keyword evidence="18" id="KW-0964">Secreted</keyword>
<feature type="transmembrane region" description="Helical" evidence="19">
    <location>
        <begin position="20"/>
        <end position="39"/>
    </location>
</feature>
<evidence type="ECO:0000256" key="4">
    <source>
        <dbReference type="ARBA" id="ARBA00022617"/>
    </source>
</evidence>
<dbReference type="GO" id="GO:0042744">
    <property type="term" value="P:hydrogen peroxide catabolic process"/>
    <property type="evidence" value="ECO:0007669"/>
    <property type="project" value="UniProtKB-KW"/>
</dbReference>
<organism evidence="21 22">
    <name type="scientific">Lolium multiflorum</name>
    <name type="common">Italian ryegrass</name>
    <name type="synonym">Lolium perenne subsp. multiflorum</name>
    <dbReference type="NCBI Taxonomy" id="4521"/>
    <lineage>
        <taxon>Eukaryota</taxon>
        <taxon>Viridiplantae</taxon>
        <taxon>Streptophyta</taxon>
        <taxon>Embryophyta</taxon>
        <taxon>Tracheophyta</taxon>
        <taxon>Spermatophyta</taxon>
        <taxon>Magnoliopsida</taxon>
        <taxon>Liliopsida</taxon>
        <taxon>Poales</taxon>
        <taxon>Poaceae</taxon>
        <taxon>BOP clade</taxon>
        <taxon>Pooideae</taxon>
        <taxon>Poodae</taxon>
        <taxon>Poeae</taxon>
        <taxon>Poeae Chloroplast Group 2 (Poeae type)</taxon>
        <taxon>Loliodinae</taxon>
        <taxon>Loliinae</taxon>
        <taxon>Lolium</taxon>
    </lineage>
</organism>
<feature type="binding site" evidence="15">
    <location>
        <position position="328"/>
    </location>
    <ligand>
        <name>Ca(2+)</name>
        <dbReference type="ChEBI" id="CHEBI:29108"/>
        <label>2</label>
    </ligand>
</feature>
<evidence type="ECO:0000256" key="12">
    <source>
        <dbReference type="ARBA" id="ARBA00023324"/>
    </source>
</evidence>
<feature type="binding site" evidence="15">
    <location>
        <position position="142"/>
    </location>
    <ligand>
        <name>Ca(2+)</name>
        <dbReference type="ChEBI" id="CHEBI:29108"/>
        <label>1</label>
    </ligand>
</feature>
<dbReference type="PROSITE" id="PS00435">
    <property type="entry name" value="PEROXIDASE_1"/>
    <property type="match status" value="1"/>
</dbReference>
<comment type="catalytic activity">
    <reaction evidence="1 18">
        <text>2 a phenolic donor + H2O2 = 2 a phenolic radical donor + 2 H2O</text>
        <dbReference type="Rhea" id="RHEA:56136"/>
        <dbReference type="ChEBI" id="CHEBI:15377"/>
        <dbReference type="ChEBI" id="CHEBI:16240"/>
        <dbReference type="ChEBI" id="CHEBI:139520"/>
        <dbReference type="ChEBI" id="CHEBI:139521"/>
        <dbReference type="EC" id="1.11.1.7"/>
    </reaction>
</comment>
<dbReference type="PANTHER" id="PTHR31388:SF164">
    <property type="entry name" value="PEROXIDASE 9"/>
    <property type="match status" value="1"/>
</dbReference>
<dbReference type="GO" id="GO:0020037">
    <property type="term" value="F:heme binding"/>
    <property type="evidence" value="ECO:0007669"/>
    <property type="project" value="UniProtKB-UniRule"/>
</dbReference>
<dbReference type="PRINTS" id="PR00458">
    <property type="entry name" value="PEROXIDASE"/>
</dbReference>
<feature type="transmembrane region" description="Helical" evidence="19">
    <location>
        <begin position="64"/>
        <end position="82"/>
    </location>
</feature>
<comment type="subcellular location">
    <subcellularLocation>
        <location evidence="18">Secreted</location>
    </subcellularLocation>
</comment>
<keyword evidence="4 18" id="KW-0349">Heme</keyword>
<sequence>MKELDTSRSGTPEAHTCFLILQQVVWMESCSSITLLLSIKRKQICKSQITKYSIAELMESSKRFLGAIFISFFYLAVSLAFADHHESAHPIPIGQGPKLGLSPDFYKSTCPQADEIVVSVLKKAIAKEQRIAASLLRLLFHDCFVQGCDASVLLDDSEGVVSEKNALPNKNSIRGFEVIDEIKAALEETCPHTVSCADTIALAARGSTVLSGGPYWELPLGRRDSKTAYMKLANKNLPPPNATLHRLIKFFGRQGLDKVDLVALSGSHTIGMARCVSFKQRLYNQHRDNKPDVTLEKRFHYKLASVCPRTGGDNNITPLDIASPPKFDNSYYKLIVEGKGLLNSDQVLWTGKDPEIAHLVTSYAENESLFFEHYVNSIIKMGNRNPLLGYDGEIRKNCRRVNHVL</sequence>
<feature type="disulfide bond" evidence="17">
    <location>
        <begin position="275"/>
        <end position="307"/>
    </location>
</feature>
<dbReference type="GO" id="GO:0005576">
    <property type="term" value="C:extracellular region"/>
    <property type="evidence" value="ECO:0007669"/>
    <property type="project" value="UniProtKB-SubCell"/>
</dbReference>
<evidence type="ECO:0000256" key="13">
    <source>
        <dbReference type="PIRSR" id="PIRSR600823-1"/>
    </source>
</evidence>
<proteinExistence type="inferred from homology"/>